<gene>
    <name evidence="1" type="ORF">LSAT_V11C200073710</name>
</gene>
<protein>
    <recommendedName>
        <fullName evidence="3">Myb/SANT-like domain-containing protein</fullName>
    </recommendedName>
</protein>
<comment type="caution">
    <text evidence="1">The sequence shown here is derived from an EMBL/GenBank/DDBJ whole genome shotgun (WGS) entry which is preliminary data.</text>
</comment>
<sequence>MLDTTSCQFPTMESPQCGFVNLLQTGKNPALPTSQERVPCTKEEEEKLADAWVSAFQYPVEGDNKTFNCFWEKVRSVFCALTGSESRNLDQISSKWRDIRLKCIEFGGVYNNLQNIRKSWSNDFDVFNTGLDQFEKTTSTRKTFSYQTEEASQTSLVSKCSRNLDATSQQSDGRTHIDINNDPLDLEDGRTLRRPVGRNKAKKQVYWLRVLVLSIILERNLIDMSTFKKPRRRY</sequence>
<evidence type="ECO:0000313" key="1">
    <source>
        <dbReference type="EMBL" id="KAJ0222439.1"/>
    </source>
</evidence>
<dbReference type="EMBL" id="NBSK02000002">
    <property type="protein sequence ID" value="KAJ0222439.1"/>
    <property type="molecule type" value="Genomic_DNA"/>
</dbReference>
<accession>A0A9R1XUX4</accession>
<evidence type="ECO:0008006" key="3">
    <source>
        <dbReference type="Google" id="ProtNLM"/>
    </source>
</evidence>
<name>A0A9R1XUX4_LACSA</name>
<organism evidence="1 2">
    <name type="scientific">Lactuca sativa</name>
    <name type="common">Garden lettuce</name>
    <dbReference type="NCBI Taxonomy" id="4236"/>
    <lineage>
        <taxon>Eukaryota</taxon>
        <taxon>Viridiplantae</taxon>
        <taxon>Streptophyta</taxon>
        <taxon>Embryophyta</taxon>
        <taxon>Tracheophyta</taxon>
        <taxon>Spermatophyta</taxon>
        <taxon>Magnoliopsida</taxon>
        <taxon>eudicotyledons</taxon>
        <taxon>Gunneridae</taxon>
        <taxon>Pentapetalae</taxon>
        <taxon>asterids</taxon>
        <taxon>campanulids</taxon>
        <taxon>Asterales</taxon>
        <taxon>Asteraceae</taxon>
        <taxon>Cichorioideae</taxon>
        <taxon>Cichorieae</taxon>
        <taxon>Lactucinae</taxon>
        <taxon>Lactuca</taxon>
    </lineage>
</organism>
<keyword evidence="2" id="KW-1185">Reference proteome</keyword>
<dbReference type="Proteomes" id="UP000235145">
    <property type="component" value="Unassembled WGS sequence"/>
</dbReference>
<dbReference type="PANTHER" id="PTHR45023">
    <property type="match status" value="1"/>
</dbReference>
<dbReference type="PANTHER" id="PTHR45023:SF14">
    <property type="entry name" value="GLUTATHIONE TRANSFERASE"/>
    <property type="match status" value="1"/>
</dbReference>
<evidence type="ECO:0000313" key="2">
    <source>
        <dbReference type="Proteomes" id="UP000235145"/>
    </source>
</evidence>
<reference evidence="1 2" key="1">
    <citation type="journal article" date="2017" name="Nat. Commun.">
        <title>Genome assembly with in vitro proximity ligation data and whole-genome triplication in lettuce.</title>
        <authorList>
            <person name="Reyes-Chin-Wo S."/>
            <person name="Wang Z."/>
            <person name="Yang X."/>
            <person name="Kozik A."/>
            <person name="Arikit S."/>
            <person name="Song C."/>
            <person name="Xia L."/>
            <person name="Froenicke L."/>
            <person name="Lavelle D.O."/>
            <person name="Truco M.J."/>
            <person name="Xia R."/>
            <person name="Zhu S."/>
            <person name="Xu C."/>
            <person name="Xu H."/>
            <person name="Xu X."/>
            <person name="Cox K."/>
            <person name="Korf I."/>
            <person name="Meyers B.C."/>
            <person name="Michelmore R.W."/>
        </authorList>
    </citation>
    <scope>NUCLEOTIDE SEQUENCE [LARGE SCALE GENOMIC DNA]</scope>
    <source>
        <strain evidence="2">cv. Salinas</strain>
        <tissue evidence="1">Seedlings</tissue>
    </source>
</reference>
<proteinExistence type="predicted"/>
<dbReference type="AlphaFoldDB" id="A0A9R1XUX4"/>